<keyword evidence="1" id="KW-1133">Transmembrane helix</keyword>
<dbReference type="Pfam" id="PF11810">
    <property type="entry name" value="DUF3332"/>
    <property type="match status" value="1"/>
</dbReference>
<proteinExistence type="predicted"/>
<feature type="transmembrane region" description="Helical" evidence="1">
    <location>
        <begin position="15"/>
        <end position="37"/>
    </location>
</feature>
<dbReference type="InterPro" id="IPR021768">
    <property type="entry name" value="DUF3332"/>
</dbReference>
<name>D9ZEG9_9ZZZZ</name>
<keyword evidence="1" id="KW-0472">Membrane</keyword>
<protein>
    <recommendedName>
        <fullName evidence="3">DUF3332 domain-containing protein</fullName>
    </recommendedName>
</protein>
<accession>D9ZEG9</accession>
<evidence type="ECO:0000313" key="2">
    <source>
        <dbReference type="EMBL" id="ADD61723.1"/>
    </source>
</evidence>
<evidence type="ECO:0000256" key="1">
    <source>
        <dbReference type="SAM" id="Phobius"/>
    </source>
</evidence>
<reference evidence="2" key="1">
    <citation type="journal article" date="2010" name="Genome Res.">
        <title>Functional metagenomics to mine the human gut microbiome for dietary fiber catabolic enzymes.</title>
        <authorList>
            <person name="Tasse L."/>
            <person name="Bercovici J."/>
            <person name="Pizzut-Serin S."/>
            <person name="Robe P."/>
            <person name="Tap J."/>
            <person name="Klopp C."/>
            <person name="Cantarel B.L."/>
            <person name="Coutinho P.M."/>
            <person name="Henrissat B."/>
            <person name="Leclerc M."/>
            <person name="Dore J."/>
            <person name="Monsan P."/>
            <person name="Remaud-Simeon M."/>
            <person name="Potocki-Veronese G."/>
        </authorList>
    </citation>
    <scope>NUCLEOTIDE SEQUENCE</scope>
</reference>
<keyword evidence="1" id="KW-0812">Transmembrane</keyword>
<evidence type="ECO:0008006" key="3">
    <source>
        <dbReference type="Google" id="ProtNLM"/>
    </source>
</evidence>
<sequence length="151" mass="16518">MSWNESIGNKFVNELVYLAFNIIPVYGICYLADALVINSIEFWSGSNPMASIGEVKKVKGENGNYLVETLENGYSITKEGETASMELIYDKDLNTWNVVADGVSTELLQINNDGTAQMTLPNGEDLTVTLDAQGVSAARQATMVNTYYAAR</sequence>
<dbReference type="EMBL" id="GU942940">
    <property type="protein sequence ID" value="ADD61723.1"/>
    <property type="molecule type" value="Genomic_DNA"/>
</dbReference>
<dbReference type="AlphaFoldDB" id="D9ZEG9"/>
<organism evidence="2">
    <name type="scientific">uncultured organism</name>
    <dbReference type="NCBI Taxonomy" id="155900"/>
    <lineage>
        <taxon>unclassified sequences</taxon>
        <taxon>environmental samples</taxon>
    </lineage>
</organism>